<feature type="transmembrane region" description="Helical" evidence="2">
    <location>
        <begin position="62"/>
        <end position="85"/>
    </location>
</feature>
<dbReference type="AlphaFoldDB" id="A0A2C6KCN6"/>
<keyword evidence="2" id="KW-0472">Membrane</keyword>
<keyword evidence="4" id="KW-1185">Reference proteome</keyword>
<protein>
    <submittedName>
        <fullName evidence="3">Transmembrane protein</fullName>
    </submittedName>
</protein>
<proteinExistence type="predicted"/>
<evidence type="ECO:0000256" key="1">
    <source>
        <dbReference type="SAM" id="MobiDB-lite"/>
    </source>
</evidence>
<feature type="transmembrane region" description="Helical" evidence="2">
    <location>
        <begin position="92"/>
        <end position="114"/>
    </location>
</feature>
<name>A0A2C6KCN6_9APIC</name>
<dbReference type="OrthoDB" id="330682at2759"/>
<comment type="caution">
    <text evidence="3">The sequence shown here is derived from an EMBL/GenBank/DDBJ whole genome shotgun (WGS) entry which is preliminary data.</text>
</comment>
<dbReference type="RefSeq" id="XP_067923630.1">
    <property type="nucleotide sequence ID" value="XM_068064396.1"/>
</dbReference>
<evidence type="ECO:0000313" key="4">
    <source>
        <dbReference type="Proteomes" id="UP000221165"/>
    </source>
</evidence>
<feature type="transmembrane region" description="Helical" evidence="2">
    <location>
        <begin position="120"/>
        <end position="137"/>
    </location>
</feature>
<dbReference type="GeneID" id="94427607"/>
<dbReference type="Proteomes" id="UP000221165">
    <property type="component" value="Unassembled WGS sequence"/>
</dbReference>
<dbReference type="VEuPathDB" id="ToxoDB:CSUI_004203"/>
<dbReference type="EMBL" id="MIGC01001935">
    <property type="protein sequence ID" value="PHJ21951.1"/>
    <property type="molecule type" value="Genomic_DNA"/>
</dbReference>
<feature type="region of interest" description="Disordered" evidence="1">
    <location>
        <begin position="164"/>
        <end position="188"/>
    </location>
</feature>
<gene>
    <name evidence="3" type="ORF">CSUI_004203</name>
</gene>
<keyword evidence="2" id="KW-1133">Transmembrane helix</keyword>
<keyword evidence="2 3" id="KW-0812">Transmembrane</keyword>
<sequence>MAYSSSSDFYKTRGYCLSLAGAVLAYAVLLFVCSAVEISEAVYGLNTLGTLSRGSALVQGRIISLFLAASLDILIGILSVAAVTFRVPDLTAFLAWAALGNGIVNFIFVIIWYLGVRVSLWIVLAVAIPMVRIFASLSNVQSIGGSGFEGRNYRYLSQQKGSLYYGEERDGSSSSSSDPGGRKGGDEEDFASSSYLFSAPLHGVGKTGGRQSEIRSLGTWGIGMSVATGVLLFSFFCLLISMLDCAGYWNNRLYTASTSGVSICLLIQGVLLGIVGLTSLLGVVGVWKSFINLATVISFFSIPVAITILIWWNVLRVGTPKAVETHFLEQPLVEEAPDGTQRHTTADVYVAQRTENWSFSEANSFIRDQWYLLAALPLGIWALMALSSLQKRHLSGFEGSEEYLRHEDQKLINRDAEGNIIPQP</sequence>
<reference evidence="3 4" key="1">
    <citation type="journal article" date="2017" name="Int. J. Parasitol.">
        <title>The genome of the protozoan parasite Cystoisospora suis and a reverse vaccinology approach to identify vaccine candidates.</title>
        <authorList>
            <person name="Palmieri N."/>
            <person name="Shrestha A."/>
            <person name="Ruttkowski B."/>
            <person name="Beck T."/>
            <person name="Vogl C."/>
            <person name="Tomley F."/>
            <person name="Blake D.P."/>
            <person name="Joachim A."/>
        </authorList>
    </citation>
    <scope>NUCLEOTIDE SEQUENCE [LARGE SCALE GENOMIC DNA]</scope>
    <source>
        <strain evidence="3 4">Wien I</strain>
    </source>
</reference>
<evidence type="ECO:0000256" key="2">
    <source>
        <dbReference type="SAM" id="Phobius"/>
    </source>
</evidence>
<feature type="transmembrane region" description="Helical" evidence="2">
    <location>
        <begin position="370"/>
        <end position="389"/>
    </location>
</feature>
<feature type="transmembrane region" description="Helical" evidence="2">
    <location>
        <begin position="290"/>
        <end position="312"/>
    </location>
</feature>
<accession>A0A2C6KCN6</accession>
<evidence type="ECO:0000313" key="3">
    <source>
        <dbReference type="EMBL" id="PHJ21951.1"/>
    </source>
</evidence>
<feature type="transmembrane region" description="Helical" evidence="2">
    <location>
        <begin position="220"/>
        <end position="243"/>
    </location>
</feature>
<feature type="transmembrane region" description="Helical" evidence="2">
    <location>
        <begin position="263"/>
        <end position="283"/>
    </location>
</feature>
<organism evidence="3 4">
    <name type="scientific">Cystoisospora suis</name>
    <dbReference type="NCBI Taxonomy" id="483139"/>
    <lineage>
        <taxon>Eukaryota</taxon>
        <taxon>Sar</taxon>
        <taxon>Alveolata</taxon>
        <taxon>Apicomplexa</taxon>
        <taxon>Conoidasida</taxon>
        <taxon>Coccidia</taxon>
        <taxon>Eucoccidiorida</taxon>
        <taxon>Eimeriorina</taxon>
        <taxon>Sarcocystidae</taxon>
        <taxon>Cystoisospora</taxon>
    </lineage>
</organism>